<comment type="function">
    <text evidence="7">Catalyzes the decarboxylation of 3-oxo-tetronate 4-phosphate to dihydroxyacetone phosphate (DHAP) and CO(2).</text>
</comment>
<reference evidence="13" key="1">
    <citation type="submission" date="2014-05" db="EMBL/GenBank/DDBJ databases">
        <authorList>
            <person name="Horn Fabian"/>
        </authorList>
    </citation>
    <scope>NUCLEOTIDE SEQUENCE</scope>
</reference>
<evidence type="ECO:0000313" key="15">
    <source>
        <dbReference type="Proteomes" id="UP000756710"/>
    </source>
</evidence>
<dbReference type="EC" id="4.1.1.104" evidence="8"/>
<accession>A0A060ZW71</accession>
<comment type="catalytic activity">
    <reaction evidence="11">
        <text>3-dehydro-4-O-phospho-L-erythronate + H(+) = dihydroxyacetone phosphate + CO2</text>
        <dbReference type="Rhea" id="RHEA:52404"/>
        <dbReference type="ChEBI" id="CHEBI:15378"/>
        <dbReference type="ChEBI" id="CHEBI:16526"/>
        <dbReference type="ChEBI" id="CHEBI:57642"/>
        <dbReference type="ChEBI" id="CHEBI:136592"/>
        <dbReference type="EC" id="4.1.1.104"/>
    </reaction>
</comment>
<dbReference type="NCBIfam" id="NF006000">
    <property type="entry name" value="PRK08130.1"/>
    <property type="match status" value="1"/>
</dbReference>
<keyword evidence="15" id="KW-1185">Reference proteome</keyword>
<dbReference type="SUPFAM" id="SSF53639">
    <property type="entry name" value="AraD/HMP-PK domain-like"/>
    <property type="match status" value="1"/>
</dbReference>
<dbReference type="Gene3D" id="3.40.225.10">
    <property type="entry name" value="Class II aldolase/adducin N-terminal domain"/>
    <property type="match status" value="1"/>
</dbReference>
<dbReference type="GO" id="GO:0046872">
    <property type="term" value="F:metal ion binding"/>
    <property type="evidence" value="ECO:0007669"/>
    <property type="project" value="UniProtKB-KW"/>
</dbReference>
<dbReference type="NCBIfam" id="NF043034">
    <property type="entry name" value="OxoTetrPhDc"/>
    <property type="match status" value="1"/>
</dbReference>
<feature type="domain" description="Class II aldolase/adducin N-terminal" evidence="12">
    <location>
        <begin position="14"/>
        <end position="192"/>
    </location>
</feature>
<evidence type="ECO:0000256" key="7">
    <source>
        <dbReference type="ARBA" id="ARBA00044745"/>
    </source>
</evidence>
<evidence type="ECO:0000256" key="3">
    <source>
        <dbReference type="ARBA" id="ARBA00022723"/>
    </source>
</evidence>
<dbReference type="PANTHER" id="PTHR22789">
    <property type="entry name" value="FUCULOSE PHOSPHATE ALDOLASE"/>
    <property type="match status" value="1"/>
</dbReference>
<proteinExistence type="inferred from homology"/>
<comment type="similarity">
    <text evidence="2">Belongs to the aldolase class II family. AraD/FucA subfamily.</text>
</comment>
<evidence type="ECO:0000256" key="2">
    <source>
        <dbReference type="ARBA" id="ARBA00010037"/>
    </source>
</evidence>
<dbReference type="AlphaFoldDB" id="A0A060ZW71"/>
<dbReference type="PANTHER" id="PTHR22789:SF0">
    <property type="entry name" value="3-OXO-TETRONATE 4-PHOSPHATE DECARBOXYLASE-RELATED"/>
    <property type="match status" value="1"/>
</dbReference>
<dbReference type="GO" id="GO:0016832">
    <property type="term" value="F:aldehyde-lyase activity"/>
    <property type="evidence" value="ECO:0007669"/>
    <property type="project" value="InterPro"/>
</dbReference>
<dbReference type="Pfam" id="PF00596">
    <property type="entry name" value="Aldolase_II"/>
    <property type="match status" value="1"/>
</dbReference>
<protein>
    <recommendedName>
        <fullName evidence="9">3-oxo-tetronate 4-phosphate decarboxylase</fullName>
        <ecNumber evidence="8">4.1.1.104</ecNumber>
    </recommendedName>
</protein>
<dbReference type="GO" id="GO:0005829">
    <property type="term" value="C:cytosol"/>
    <property type="evidence" value="ECO:0007669"/>
    <property type="project" value="TreeGrafter"/>
</dbReference>
<keyword evidence="6" id="KW-0119">Carbohydrate metabolism</keyword>
<evidence type="ECO:0000256" key="4">
    <source>
        <dbReference type="ARBA" id="ARBA00022833"/>
    </source>
</evidence>
<evidence type="ECO:0000259" key="12">
    <source>
        <dbReference type="SMART" id="SM01007"/>
    </source>
</evidence>
<evidence type="ECO:0000256" key="10">
    <source>
        <dbReference type="ARBA" id="ARBA00047520"/>
    </source>
</evidence>
<evidence type="ECO:0000256" key="1">
    <source>
        <dbReference type="ARBA" id="ARBA00001947"/>
    </source>
</evidence>
<evidence type="ECO:0000256" key="8">
    <source>
        <dbReference type="ARBA" id="ARBA00044772"/>
    </source>
</evidence>
<dbReference type="RefSeq" id="WP_044576425.1">
    <property type="nucleotide sequence ID" value="NZ_BAABDR010000060.1"/>
</dbReference>
<evidence type="ECO:0000256" key="6">
    <source>
        <dbReference type="ARBA" id="ARBA00023277"/>
    </source>
</evidence>
<evidence type="ECO:0000313" key="13">
    <source>
        <dbReference type="EMBL" id="CDR10665.1"/>
    </source>
</evidence>
<keyword evidence="5" id="KW-0456">Lyase</keyword>
<dbReference type="InterPro" id="IPR050013">
    <property type="entry name" value="OtnC"/>
</dbReference>
<comment type="cofactor">
    <cofactor evidence="1">
        <name>Zn(2+)</name>
        <dbReference type="ChEBI" id="CHEBI:29105"/>
    </cofactor>
</comment>
<evidence type="ECO:0000256" key="9">
    <source>
        <dbReference type="ARBA" id="ARBA00044803"/>
    </source>
</evidence>
<reference evidence="14 15" key="2">
    <citation type="submission" date="2021-03" db="EMBL/GenBank/DDBJ databases">
        <title>Genomic Encyclopedia of Type Strains, Phase IV (KMG-IV): sequencing the most valuable type-strain genomes for metagenomic binning, comparative biology and taxonomic classification.</title>
        <authorList>
            <person name="Goeker M."/>
        </authorList>
    </citation>
    <scope>NUCLEOTIDE SEQUENCE [LARGE SCALE GENOMIC DNA]</scope>
    <source>
        <strain evidence="14 15">DSM 41954</strain>
    </source>
</reference>
<dbReference type="EMBL" id="JAGGLR010000001">
    <property type="protein sequence ID" value="MBP2059519.1"/>
    <property type="molecule type" value="Genomic_DNA"/>
</dbReference>
<organism evidence="13">
    <name type="scientific">Streptomyces iranensis</name>
    <dbReference type="NCBI Taxonomy" id="576784"/>
    <lineage>
        <taxon>Bacteria</taxon>
        <taxon>Bacillati</taxon>
        <taxon>Actinomycetota</taxon>
        <taxon>Actinomycetes</taxon>
        <taxon>Kitasatosporales</taxon>
        <taxon>Streptomycetaceae</taxon>
        <taxon>Streptomyces</taxon>
        <taxon>Streptomyces violaceusniger group</taxon>
    </lineage>
</organism>
<dbReference type="FunFam" id="3.40.225.10:FF:000008">
    <property type="entry name" value="Sugar aldolase"/>
    <property type="match status" value="1"/>
</dbReference>
<dbReference type="EMBL" id="LK022848">
    <property type="protein sequence ID" value="CDR10665.1"/>
    <property type="molecule type" value="Genomic_DNA"/>
</dbReference>
<keyword evidence="4" id="KW-0862">Zinc</keyword>
<evidence type="ECO:0000313" key="14">
    <source>
        <dbReference type="EMBL" id="MBP2059519.1"/>
    </source>
</evidence>
<dbReference type="SMART" id="SM01007">
    <property type="entry name" value="Aldolase_II"/>
    <property type="match status" value="1"/>
</dbReference>
<sequence length="214" mass="22731">MNLATKSHEARPRERLATLGASLFARGLATGTSGNLSVRVSDGWLMTPTNASLGTLDPDRLSKLDENGRHVGGDRPTKESLLHLALYGQRPDAGGIVHLHSTYAAAVSCVDGLDPAECVPPLTAYFVMRIGRLPLVPYHRPGDPALATAIHDLAARHHALLLANHGPIVSGTTPDSAAAAIEELEETAKLFLLLRGIPTRPLSDQETAQLSHGR</sequence>
<evidence type="ECO:0000256" key="11">
    <source>
        <dbReference type="ARBA" id="ARBA00048603"/>
    </source>
</evidence>
<dbReference type="InterPro" id="IPR050197">
    <property type="entry name" value="Aldolase_class_II_sugar_metab"/>
</dbReference>
<evidence type="ECO:0000256" key="5">
    <source>
        <dbReference type="ARBA" id="ARBA00023239"/>
    </source>
</evidence>
<dbReference type="Proteomes" id="UP000756710">
    <property type="component" value="Unassembled WGS sequence"/>
</dbReference>
<dbReference type="InterPro" id="IPR001303">
    <property type="entry name" value="Aldolase_II/adducin_N"/>
</dbReference>
<dbReference type="InterPro" id="IPR036409">
    <property type="entry name" value="Aldolase_II/adducin_N_sf"/>
</dbReference>
<keyword evidence="3" id="KW-0479">Metal-binding</keyword>
<comment type="catalytic activity">
    <reaction evidence="10">
        <text>3-dehydro-4-O-phospho-D-erythronate + H(+) = dihydroxyacetone phosphate + CO2</text>
        <dbReference type="Rhea" id="RHEA:52416"/>
        <dbReference type="ChEBI" id="CHEBI:15378"/>
        <dbReference type="ChEBI" id="CHEBI:16526"/>
        <dbReference type="ChEBI" id="CHEBI:57642"/>
        <dbReference type="ChEBI" id="CHEBI:136593"/>
        <dbReference type="EC" id="4.1.1.104"/>
    </reaction>
</comment>
<dbReference type="GO" id="GO:0019323">
    <property type="term" value="P:pentose catabolic process"/>
    <property type="evidence" value="ECO:0007669"/>
    <property type="project" value="InterPro"/>
</dbReference>
<dbReference type="HOGENOM" id="CLU_006033_3_2_11"/>
<gene>
    <name evidence="14" type="ORF">J2Z30_000515</name>
    <name evidence="13" type="ORF">SIRAN7027</name>
</gene>
<name>A0A060ZW71_9ACTN</name>